<accession>A0A9X3PBT1</accession>
<dbReference type="Pfam" id="PF06013">
    <property type="entry name" value="WXG100"/>
    <property type="match status" value="1"/>
</dbReference>
<protein>
    <submittedName>
        <fullName evidence="2">WXG100 family type VII secretion target</fullName>
    </submittedName>
</protein>
<gene>
    <name evidence="2" type="ORF">O1R50_22695</name>
</gene>
<evidence type="ECO:0000256" key="1">
    <source>
        <dbReference type="SAM" id="MobiDB-lite"/>
    </source>
</evidence>
<reference evidence="2" key="1">
    <citation type="submission" date="2022-12" db="EMBL/GenBank/DDBJ databases">
        <title>Gycomyces niveus sp.nov.,a novel actinomycete isolated from soil in Shouguan.</title>
        <authorList>
            <person name="Yang X."/>
        </authorList>
    </citation>
    <scope>NUCLEOTIDE SEQUENCE</scope>
    <source>
        <strain evidence="2">NEAU-A15</strain>
    </source>
</reference>
<dbReference type="SUPFAM" id="SSF140453">
    <property type="entry name" value="EsxAB dimer-like"/>
    <property type="match status" value="1"/>
</dbReference>
<dbReference type="Gene3D" id="1.10.287.1060">
    <property type="entry name" value="ESAT-6-like"/>
    <property type="match status" value="1"/>
</dbReference>
<dbReference type="Proteomes" id="UP001146067">
    <property type="component" value="Unassembled WGS sequence"/>
</dbReference>
<evidence type="ECO:0000313" key="2">
    <source>
        <dbReference type="EMBL" id="MDA1362451.1"/>
    </source>
</evidence>
<comment type="caution">
    <text evidence="2">The sequence shown here is derived from an EMBL/GenBank/DDBJ whole genome shotgun (WGS) entry which is preliminary data.</text>
</comment>
<organism evidence="2 3">
    <name type="scientific">Glycomyces luteolus</name>
    <dbReference type="NCBI Taxonomy" id="2670330"/>
    <lineage>
        <taxon>Bacteria</taxon>
        <taxon>Bacillati</taxon>
        <taxon>Actinomycetota</taxon>
        <taxon>Actinomycetes</taxon>
        <taxon>Glycomycetales</taxon>
        <taxon>Glycomycetaceae</taxon>
        <taxon>Glycomyces</taxon>
    </lineage>
</organism>
<dbReference type="RefSeq" id="WP_270112532.1">
    <property type="nucleotide sequence ID" value="NZ_JAPZVP010000023.1"/>
</dbReference>
<dbReference type="AlphaFoldDB" id="A0A9X3PBT1"/>
<dbReference type="NCBIfam" id="TIGR03930">
    <property type="entry name" value="WXG100_ESAT6"/>
    <property type="match status" value="1"/>
</dbReference>
<dbReference type="InterPro" id="IPR010310">
    <property type="entry name" value="T7SS_ESAT-6-like"/>
</dbReference>
<sequence>MSYEELEAATAEIASQSGEMTSTLADLRTQLDALDWQGADKDSYEEAKAQWDASFEKINDILEAVGRAVDNAKQRYQETEAANAARFNG</sequence>
<dbReference type="EMBL" id="JAPZVP010000023">
    <property type="protein sequence ID" value="MDA1362451.1"/>
    <property type="molecule type" value="Genomic_DNA"/>
</dbReference>
<keyword evidence="3" id="KW-1185">Reference proteome</keyword>
<name>A0A9X3PBT1_9ACTN</name>
<evidence type="ECO:0000313" key="3">
    <source>
        <dbReference type="Proteomes" id="UP001146067"/>
    </source>
</evidence>
<feature type="region of interest" description="Disordered" evidence="1">
    <location>
        <begin position="1"/>
        <end position="20"/>
    </location>
</feature>
<proteinExistence type="predicted"/>
<dbReference type="InterPro" id="IPR036689">
    <property type="entry name" value="ESAT-6-like_sf"/>
</dbReference>